<dbReference type="Proteomes" id="UP000231379">
    <property type="component" value="Unassembled WGS sequence"/>
</dbReference>
<dbReference type="Gene3D" id="3.40.109.30">
    <property type="entry name" value="putative nitroreductase (tm1586), domain 2"/>
    <property type="match status" value="1"/>
</dbReference>
<gene>
    <name evidence="1" type="ORF">COU20_03760</name>
</gene>
<dbReference type="GO" id="GO:0016491">
    <property type="term" value="F:oxidoreductase activity"/>
    <property type="evidence" value="ECO:0007669"/>
    <property type="project" value="InterPro"/>
</dbReference>
<accession>A0A2H0U910</accession>
<evidence type="ECO:0008006" key="3">
    <source>
        <dbReference type="Google" id="ProtNLM"/>
    </source>
</evidence>
<organism evidence="1 2">
    <name type="scientific">Candidatus Kaiserbacteria bacterium CG10_big_fil_rev_8_21_14_0_10_59_10</name>
    <dbReference type="NCBI Taxonomy" id="1974612"/>
    <lineage>
        <taxon>Bacteria</taxon>
        <taxon>Candidatus Kaiseribacteriota</taxon>
    </lineage>
</organism>
<evidence type="ECO:0000313" key="2">
    <source>
        <dbReference type="Proteomes" id="UP000231379"/>
    </source>
</evidence>
<protein>
    <recommendedName>
        <fullName evidence="3">Nitroreductase domain-containing protein</fullName>
    </recommendedName>
</protein>
<comment type="caution">
    <text evidence="1">The sequence shown here is derived from an EMBL/GenBank/DDBJ whole genome shotgun (WGS) entry which is preliminary data.</text>
</comment>
<evidence type="ECO:0000313" key="1">
    <source>
        <dbReference type="EMBL" id="PIR82245.1"/>
    </source>
</evidence>
<dbReference type="InterPro" id="IPR000415">
    <property type="entry name" value="Nitroreductase-like"/>
</dbReference>
<dbReference type="EMBL" id="PFBM01000021">
    <property type="protein sequence ID" value="PIR82245.1"/>
    <property type="molecule type" value="Genomic_DNA"/>
</dbReference>
<dbReference type="AlphaFoldDB" id="A0A2H0U910"/>
<name>A0A2H0U910_9BACT</name>
<proteinExistence type="predicted"/>
<sequence>MREIIQKIVQEAIWAPSGDNSQPWTFRLEGSDLFITANPEKDHPILNVDGRGTLIATGALLENIAIAAQEFCCRASMVPTENAAVIRVSFAEDGEPGHPLYRAIRDRHTNRGPYVHAPLQADEIAALSEIREKHCRTVVVTDAALVSAISEAASIMEETALRTRKLHSLFFKSLIWSSVAASKGEPGLYIKATELPPPIQLLFKLIRHWPIMRALNTVGFSKLAAKSNAAVYATSAACVATILDRVEPVDFIYAGRCMQRAWLELTNRDLSAQPLAGLLYLAEYLSRTSDPDIPADLRERVFASRHTLLNIFGAGTNESIAMILRVGKAKRPATARARRRPPRFV</sequence>
<dbReference type="Gene3D" id="3.40.109.10">
    <property type="entry name" value="NADH Oxidase"/>
    <property type="match status" value="1"/>
</dbReference>
<reference evidence="2" key="1">
    <citation type="submission" date="2017-09" db="EMBL/GenBank/DDBJ databases">
        <title>Depth-based differentiation of microbial function through sediment-hosted aquifers and enrichment of novel symbionts in the deep terrestrial subsurface.</title>
        <authorList>
            <person name="Probst A.J."/>
            <person name="Ladd B."/>
            <person name="Jarett J.K."/>
            <person name="Geller-Mcgrath D.E."/>
            <person name="Sieber C.M.K."/>
            <person name="Emerson J.B."/>
            <person name="Anantharaman K."/>
            <person name="Thomas B.C."/>
            <person name="Malmstrom R."/>
            <person name="Stieglmeier M."/>
            <person name="Klingl A."/>
            <person name="Woyke T."/>
            <person name="Ryan C.M."/>
            <person name="Banfield J.F."/>
        </authorList>
    </citation>
    <scope>NUCLEOTIDE SEQUENCE [LARGE SCALE GENOMIC DNA]</scope>
</reference>
<dbReference type="SUPFAM" id="SSF55469">
    <property type="entry name" value="FMN-dependent nitroreductase-like"/>
    <property type="match status" value="2"/>
</dbReference>